<dbReference type="Proteomes" id="UP000544107">
    <property type="component" value="Unassembled WGS sequence"/>
</dbReference>
<reference evidence="3 6" key="2">
    <citation type="submission" date="2020-08" db="EMBL/GenBank/DDBJ databases">
        <title>Genomic Encyclopedia of Type Strains, Phase IV (KMG-IV): sequencing the most valuable type-strain genomes for metagenomic binning, comparative biology and taxonomic classification.</title>
        <authorList>
            <person name="Goeker M."/>
        </authorList>
    </citation>
    <scope>NUCLEOTIDE SEQUENCE [LARGE SCALE GENOMIC DNA]</scope>
    <source>
        <strain evidence="3 6">DSM 100021</strain>
    </source>
</reference>
<proteinExistence type="predicted"/>
<feature type="region of interest" description="Disordered" evidence="1">
    <location>
        <begin position="244"/>
        <end position="288"/>
    </location>
</feature>
<keyword evidence="2" id="KW-0812">Transmembrane</keyword>
<feature type="compositionally biased region" description="Basic and acidic residues" evidence="1">
    <location>
        <begin position="11"/>
        <end position="20"/>
    </location>
</feature>
<dbReference type="EMBL" id="MKIN01000020">
    <property type="protein sequence ID" value="OLP51137.1"/>
    <property type="molecule type" value="Genomic_DNA"/>
</dbReference>
<protein>
    <recommendedName>
        <fullName evidence="7">Biotin transporter BioY</fullName>
    </recommendedName>
</protein>
<dbReference type="RefSeq" id="WP_075613697.1">
    <property type="nucleotide sequence ID" value="NZ_JACIED010000005.1"/>
</dbReference>
<dbReference type="AlphaFoldDB" id="A0A1Q9A9A8"/>
<evidence type="ECO:0000313" key="3">
    <source>
        <dbReference type="EMBL" id="MBB4009464.1"/>
    </source>
</evidence>
<keyword evidence="2" id="KW-1133">Transmembrane helix</keyword>
<evidence type="ECO:0000313" key="4">
    <source>
        <dbReference type="EMBL" id="OLP51137.1"/>
    </source>
</evidence>
<feature type="transmembrane region" description="Helical" evidence="2">
    <location>
        <begin position="210"/>
        <end position="232"/>
    </location>
</feature>
<gene>
    <name evidence="4" type="ORF">BJF91_07120</name>
    <name evidence="3" type="ORF">GGQ71_003752</name>
</gene>
<feature type="compositionally biased region" description="Basic and acidic residues" evidence="1">
    <location>
        <begin position="152"/>
        <end position="171"/>
    </location>
</feature>
<feature type="region of interest" description="Disordered" evidence="1">
    <location>
        <begin position="1"/>
        <end position="20"/>
    </location>
</feature>
<evidence type="ECO:0000256" key="1">
    <source>
        <dbReference type="SAM" id="MobiDB-lite"/>
    </source>
</evidence>
<keyword evidence="5" id="KW-1185">Reference proteome</keyword>
<dbReference type="EMBL" id="JACIED010000005">
    <property type="protein sequence ID" value="MBB4009464.1"/>
    <property type="molecule type" value="Genomic_DNA"/>
</dbReference>
<evidence type="ECO:0000313" key="6">
    <source>
        <dbReference type="Proteomes" id="UP000544107"/>
    </source>
</evidence>
<keyword evidence="2" id="KW-0472">Membrane</keyword>
<comment type="caution">
    <text evidence="4">The sequence shown here is derived from an EMBL/GenBank/DDBJ whole genome shotgun (WGS) entry which is preliminary data.</text>
</comment>
<accession>A0A1Q9A9A8</accession>
<name>A0A1Q9A9A8_9HYPH</name>
<feature type="region of interest" description="Disordered" evidence="1">
    <location>
        <begin position="67"/>
        <end position="191"/>
    </location>
</feature>
<dbReference type="Proteomes" id="UP000185598">
    <property type="component" value="Unassembled WGS sequence"/>
</dbReference>
<evidence type="ECO:0008006" key="7">
    <source>
        <dbReference type="Google" id="ProtNLM"/>
    </source>
</evidence>
<dbReference type="OrthoDB" id="7870844at2"/>
<evidence type="ECO:0000313" key="5">
    <source>
        <dbReference type="Proteomes" id="UP000185598"/>
    </source>
</evidence>
<sequence length="442" mass="47526">MSGLETAIRSALDRSERSRAEVRARIYQSARQALEAGLKKQNVNDPETVAEQRHRLEATIHAIEQEERARLKAEVTVEPPVRAATPPPAPTTPRAPAVHQEPDLSVAGESRDLRPPANARASGDDAASLSFGVGRDHDRRQEPVPSPSPSLDDVRADRAEADDLSRLDEFSTKSPAAVETDDSYDEDGFAREPVNIRAEPVAKPRRRRGFLSRILIFVTILSSIGIGAWWVYSTGLLLTPAQRETGLPSPVPSASSEDYTGDQPADQPSDPQGAQPAGDAANQPKTIDPQRGFSSDWIEFFQPSDVSKIAAGPNATVDVIGASDGRAIHIVSRSSDVTGAASIEVPADLLRQMVGQTSTLAITVQSSSEKPIQFALTCAFDRLGDCARHRFTANPEKADLLFRVTLPNTVVANTPGKLFINSDIGGEGSGINLYAIRLLPGR</sequence>
<organism evidence="4 5">
    <name type="scientific">Allorhizobium taibaishanense</name>
    <dbReference type="NCBI Taxonomy" id="887144"/>
    <lineage>
        <taxon>Bacteria</taxon>
        <taxon>Pseudomonadati</taxon>
        <taxon>Pseudomonadota</taxon>
        <taxon>Alphaproteobacteria</taxon>
        <taxon>Hyphomicrobiales</taxon>
        <taxon>Rhizobiaceae</taxon>
        <taxon>Rhizobium/Agrobacterium group</taxon>
        <taxon>Allorhizobium</taxon>
    </lineage>
</organism>
<evidence type="ECO:0000256" key="2">
    <source>
        <dbReference type="SAM" id="Phobius"/>
    </source>
</evidence>
<reference evidence="4 5" key="1">
    <citation type="submission" date="2016-09" db="EMBL/GenBank/DDBJ databases">
        <title>Rhizobium oryziradicis sp. nov., isolated from the root of rice.</title>
        <authorList>
            <person name="Zhao J."/>
            <person name="Zhang X."/>
        </authorList>
    </citation>
    <scope>NUCLEOTIDE SEQUENCE [LARGE SCALE GENOMIC DNA]</scope>
    <source>
        <strain evidence="4 5">14971</strain>
    </source>
</reference>